<reference evidence="3 4" key="1">
    <citation type="submission" date="2020-08" db="EMBL/GenBank/DDBJ databases">
        <title>A Genomic Blueprint of the Chicken Gut Microbiome.</title>
        <authorList>
            <person name="Gilroy R."/>
            <person name="Ravi A."/>
            <person name="Getino M."/>
            <person name="Pursley I."/>
            <person name="Horton D.L."/>
            <person name="Alikhan N.-F."/>
            <person name="Baker D."/>
            <person name="Gharbi K."/>
            <person name="Hall N."/>
            <person name="Watson M."/>
            <person name="Adriaenssens E.M."/>
            <person name="Foster-Nyarko E."/>
            <person name="Jarju S."/>
            <person name="Secka A."/>
            <person name="Antonio M."/>
            <person name="Oren A."/>
            <person name="Chaudhuri R."/>
            <person name="La Ragione R.M."/>
            <person name="Hildebrand F."/>
            <person name="Pallen M.J."/>
        </authorList>
    </citation>
    <scope>NUCLEOTIDE SEQUENCE [LARGE SCALE GENOMIC DNA]</scope>
    <source>
        <strain evidence="3 4">Sa2CUA8</strain>
    </source>
</reference>
<gene>
    <name evidence="3" type="ORF">H9640_07430</name>
</gene>
<evidence type="ECO:0000256" key="2">
    <source>
        <dbReference type="SAM" id="Phobius"/>
    </source>
</evidence>
<feature type="transmembrane region" description="Helical" evidence="2">
    <location>
        <begin position="21"/>
        <end position="41"/>
    </location>
</feature>
<feature type="region of interest" description="Disordered" evidence="1">
    <location>
        <begin position="186"/>
        <end position="205"/>
    </location>
</feature>
<organism evidence="3 4">
    <name type="scientific">Oerskovia gallyi</name>
    <dbReference type="NCBI Taxonomy" id="2762226"/>
    <lineage>
        <taxon>Bacteria</taxon>
        <taxon>Bacillati</taxon>
        <taxon>Actinomycetota</taxon>
        <taxon>Actinomycetes</taxon>
        <taxon>Micrococcales</taxon>
        <taxon>Cellulomonadaceae</taxon>
        <taxon>Oerskovia</taxon>
    </lineage>
</organism>
<feature type="transmembrane region" description="Helical" evidence="2">
    <location>
        <begin position="47"/>
        <end position="68"/>
    </location>
</feature>
<proteinExistence type="predicted"/>
<accession>A0ABR8V0R7</accession>
<evidence type="ECO:0000313" key="3">
    <source>
        <dbReference type="EMBL" id="MBD7998378.1"/>
    </source>
</evidence>
<protein>
    <recommendedName>
        <fullName evidence="5">PH domain-containing protein</fullName>
    </recommendedName>
</protein>
<keyword evidence="2" id="KW-0812">Transmembrane</keyword>
<name>A0ABR8V0R7_9CELL</name>
<dbReference type="Proteomes" id="UP000633601">
    <property type="component" value="Unassembled WGS sequence"/>
</dbReference>
<evidence type="ECO:0000313" key="4">
    <source>
        <dbReference type="Proteomes" id="UP000633601"/>
    </source>
</evidence>
<keyword evidence="4" id="KW-1185">Reference proteome</keyword>
<evidence type="ECO:0008006" key="5">
    <source>
        <dbReference type="Google" id="ProtNLM"/>
    </source>
</evidence>
<comment type="caution">
    <text evidence="3">The sequence shown here is derived from an EMBL/GenBank/DDBJ whole genome shotgun (WGS) entry which is preliminary data.</text>
</comment>
<keyword evidence="2" id="KW-0472">Membrane</keyword>
<sequence length="205" mass="21837">MTARSRAVRGRLRDRLGSGPAGSVVVVASVGGSLLAVGLTWPSPQPVLSVVLLALALPVCAIIVRWSLVSHRVTVRGARVVTTDDDRGWLVVRRPLGTVLLDGSRFGVLDAQRALADRVVAVHLSGRAERAEILGLLDRIVALDRLEHGTAGPVAGDRSRFTPEQRSLLGRHVRDGLTRDVELLESRRTGPSTGDLRPSVPGALP</sequence>
<keyword evidence="2" id="KW-1133">Transmembrane helix</keyword>
<evidence type="ECO:0000256" key="1">
    <source>
        <dbReference type="SAM" id="MobiDB-lite"/>
    </source>
</evidence>
<dbReference type="EMBL" id="JACSQE010000005">
    <property type="protein sequence ID" value="MBD7998378.1"/>
    <property type="molecule type" value="Genomic_DNA"/>
</dbReference>
<dbReference type="RefSeq" id="WP_191790092.1">
    <property type="nucleotide sequence ID" value="NZ_JACSQE010000005.1"/>
</dbReference>